<dbReference type="AlphaFoldDB" id="A0A1X0ZMV9"/>
<protein>
    <submittedName>
        <fullName evidence="2">Uncharacterized protein</fullName>
    </submittedName>
</protein>
<evidence type="ECO:0000256" key="1">
    <source>
        <dbReference type="SAM" id="MobiDB-lite"/>
    </source>
</evidence>
<dbReference type="RefSeq" id="WP_084851028.1">
    <property type="nucleotide sequence ID" value="NZ_CP143525.1"/>
</dbReference>
<accession>A0A1X0ZMV9</accession>
<feature type="compositionally biased region" description="Basic and acidic residues" evidence="1">
    <location>
        <begin position="168"/>
        <end position="179"/>
    </location>
</feature>
<dbReference type="EMBL" id="NBWC01000049">
    <property type="protein sequence ID" value="ORL58793.1"/>
    <property type="molecule type" value="Genomic_DNA"/>
</dbReference>
<name>A0A1X0ZMV9_PSEPU</name>
<organism evidence="2 3">
    <name type="scientific">Pseudomonas putida</name>
    <name type="common">Arthrobacter siderocapsulatus</name>
    <dbReference type="NCBI Taxonomy" id="303"/>
    <lineage>
        <taxon>Bacteria</taxon>
        <taxon>Pseudomonadati</taxon>
        <taxon>Pseudomonadota</taxon>
        <taxon>Gammaproteobacteria</taxon>
        <taxon>Pseudomonadales</taxon>
        <taxon>Pseudomonadaceae</taxon>
        <taxon>Pseudomonas</taxon>
    </lineage>
</organism>
<evidence type="ECO:0000313" key="2">
    <source>
        <dbReference type="EMBL" id="ORL58793.1"/>
    </source>
</evidence>
<feature type="region of interest" description="Disordered" evidence="1">
    <location>
        <begin position="168"/>
        <end position="189"/>
    </location>
</feature>
<comment type="caution">
    <text evidence="2">The sequence shown here is derived from an EMBL/GenBank/DDBJ whole genome shotgun (WGS) entry which is preliminary data.</text>
</comment>
<proteinExistence type="predicted"/>
<gene>
    <name evidence="2" type="ORF">B7H17_25020</name>
</gene>
<dbReference type="Proteomes" id="UP000193675">
    <property type="component" value="Unassembled WGS sequence"/>
</dbReference>
<sequence>MVEIIELQPQEAPKTLTARHAIETLGEHYTAFLAANNLSGWKPAEDYVLRDDRLADVLVEISLSTGMYLGHFKRVASRLRILTVQADSKIKQRAVLEMIAKALGYPSYLLAKRCRSPEDFIENLWPVGASISLHALEFERGAVVGDPLTSRRLLQHYRFNEQRDRLPRAAREGQKERLNAQRYAKLQPR</sequence>
<dbReference type="OrthoDB" id="7009179at2"/>
<reference evidence="2 3" key="1">
    <citation type="submission" date="2017-04" db="EMBL/GenBank/DDBJ databases">
        <title>Presence of VIM-2 positive Pseudomonas species in chickens and their surrounding environment.</title>
        <authorList>
            <person name="Zhang R."/>
        </authorList>
    </citation>
    <scope>NUCLEOTIDE SEQUENCE [LARGE SCALE GENOMIC DNA]</scope>
    <source>
        <strain evidence="2 3">DZ-C18</strain>
    </source>
</reference>
<evidence type="ECO:0000313" key="3">
    <source>
        <dbReference type="Proteomes" id="UP000193675"/>
    </source>
</evidence>